<accession>A0ABP3VUK1</accession>
<sequence>MLWEVCLLVIYFLIRGVEIEANFDRTDMVTIGESIGEKSERDLIPFEGEWFAVGVVESIK</sequence>
<evidence type="ECO:0000313" key="2">
    <source>
        <dbReference type="Proteomes" id="UP001501047"/>
    </source>
</evidence>
<dbReference type="RefSeq" id="WP_343824642.1">
    <property type="nucleotide sequence ID" value="NZ_BAAACI010000002.1"/>
</dbReference>
<protein>
    <submittedName>
        <fullName evidence="1">Uncharacterized protein</fullName>
    </submittedName>
</protein>
<organism evidence="1 2">
    <name type="scientific">Clostridium subterminale</name>
    <dbReference type="NCBI Taxonomy" id="1550"/>
    <lineage>
        <taxon>Bacteria</taxon>
        <taxon>Bacillati</taxon>
        <taxon>Bacillota</taxon>
        <taxon>Clostridia</taxon>
        <taxon>Eubacteriales</taxon>
        <taxon>Clostridiaceae</taxon>
        <taxon>Clostridium</taxon>
    </lineage>
</organism>
<gene>
    <name evidence="1" type="ORF">GCM10008908_12140</name>
</gene>
<name>A0ABP3VUK1_CLOSU</name>
<reference evidence="2" key="1">
    <citation type="journal article" date="2019" name="Int. J. Syst. Evol. Microbiol.">
        <title>The Global Catalogue of Microorganisms (GCM) 10K type strain sequencing project: providing services to taxonomists for standard genome sequencing and annotation.</title>
        <authorList>
            <consortium name="The Broad Institute Genomics Platform"/>
            <consortium name="The Broad Institute Genome Sequencing Center for Infectious Disease"/>
            <person name="Wu L."/>
            <person name="Ma J."/>
        </authorList>
    </citation>
    <scope>NUCLEOTIDE SEQUENCE [LARGE SCALE GENOMIC DNA]</scope>
    <source>
        <strain evidence="2">JCM 1417</strain>
    </source>
</reference>
<proteinExistence type="predicted"/>
<dbReference type="EMBL" id="BAAACI010000002">
    <property type="protein sequence ID" value="GAA0770006.1"/>
    <property type="molecule type" value="Genomic_DNA"/>
</dbReference>
<keyword evidence="2" id="KW-1185">Reference proteome</keyword>
<comment type="caution">
    <text evidence="1">The sequence shown here is derived from an EMBL/GenBank/DDBJ whole genome shotgun (WGS) entry which is preliminary data.</text>
</comment>
<dbReference type="Proteomes" id="UP001501047">
    <property type="component" value="Unassembled WGS sequence"/>
</dbReference>
<evidence type="ECO:0000313" key="1">
    <source>
        <dbReference type="EMBL" id="GAA0770006.1"/>
    </source>
</evidence>